<evidence type="ECO:0000313" key="27">
    <source>
        <dbReference type="VGNC" id="VGNC:21621"/>
    </source>
</evidence>
<comment type="subcellular location">
    <subcellularLocation>
        <location evidence="1">Nucleus</location>
    </subcellularLocation>
</comment>
<dbReference type="OMA" id="AADWKWW"/>
<comment type="catalytic activity">
    <reaction evidence="14">
        <text>a 5'-end dephospho-2'-deoxyribonucleoside-DNA + ATP = a 5'-end 5'-phospho-2'-deoxyribonucleoside-DNA + ADP + H(+)</text>
        <dbReference type="Rhea" id="RHEA:15669"/>
        <dbReference type="Rhea" id="RHEA-COMP:13180"/>
        <dbReference type="Rhea" id="RHEA-COMP:13184"/>
        <dbReference type="ChEBI" id="CHEBI:15378"/>
        <dbReference type="ChEBI" id="CHEBI:30616"/>
        <dbReference type="ChEBI" id="CHEBI:136412"/>
        <dbReference type="ChEBI" id="CHEBI:136416"/>
        <dbReference type="ChEBI" id="CHEBI:456216"/>
        <dbReference type="EC" id="2.7.1.78"/>
    </reaction>
</comment>
<dbReference type="GO" id="GO:0005730">
    <property type="term" value="C:nucleolus"/>
    <property type="evidence" value="ECO:0007669"/>
    <property type="project" value="Ensembl"/>
</dbReference>
<keyword evidence="13" id="KW-0511">Multifunctional enzyme</keyword>
<dbReference type="GO" id="GO:0046403">
    <property type="term" value="F:polynucleotide 3'-phosphatase activity"/>
    <property type="evidence" value="ECO:0000318"/>
    <property type="project" value="GO_Central"/>
</dbReference>
<dbReference type="PANTHER" id="PTHR12083:SF9">
    <property type="entry name" value="BIFUNCTIONAL POLYNUCLEOTIDE PHOSPHATASE_KINASE"/>
    <property type="match status" value="1"/>
</dbReference>
<dbReference type="Pfam" id="PF13671">
    <property type="entry name" value="AAA_33"/>
    <property type="match status" value="1"/>
</dbReference>
<dbReference type="Gene3D" id="2.60.200.20">
    <property type="match status" value="1"/>
</dbReference>
<dbReference type="SMR" id="A0A5F5Q2T5"/>
<dbReference type="InterPro" id="IPR023214">
    <property type="entry name" value="HAD_sf"/>
</dbReference>
<reference evidence="25 26" key="1">
    <citation type="journal article" date="2009" name="Science">
        <title>Genome sequence, comparative analysis, and population genetics of the domestic horse.</title>
        <authorList>
            <consortium name="Broad Institute Genome Sequencing Platform"/>
            <consortium name="Broad Institute Whole Genome Assembly Team"/>
            <person name="Wade C.M."/>
            <person name="Giulotto E."/>
            <person name="Sigurdsson S."/>
            <person name="Zoli M."/>
            <person name="Gnerre S."/>
            <person name="Imsland F."/>
            <person name="Lear T.L."/>
            <person name="Adelson D.L."/>
            <person name="Bailey E."/>
            <person name="Bellone R.R."/>
            <person name="Bloecker H."/>
            <person name="Distl O."/>
            <person name="Edgar R.C."/>
            <person name="Garber M."/>
            <person name="Leeb T."/>
            <person name="Mauceli E."/>
            <person name="MacLeod J.N."/>
            <person name="Penedo M.C.T."/>
            <person name="Raison J.M."/>
            <person name="Sharpe T."/>
            <person name="Vogel J."/>
            <person name="Andersson L."/>
            <person name="Antczak D.F."/>
            <person name="Biagi T."/>
            <person name="Binns M.M."/>
            <person name="Chowdhary B.P."/>
            <person name="Coleman S.J."/>
            <person name="Della Valle G."/>
            <person name="Fryc S."/>
            <person name="Guerin G."/>
            <person name="Hasegawa T."/>
            <person name="Hill E.W."/>
            <person name="Jurka J."/>
            <person name="Kiialainen A."/>
            <person name="Lindgren G."/>
            <person name="Liu J."/>
            <person name="Magnani E."/>
            <person name="Mickelson J.R."/>
            <person name="Murray J."/>
            <person name="Nergadze S.G."/>
            <person name="Onofrio R."/>
            <person name="Pedroni S."/>
            <person name="Piras M.F."/>
            <person name="Raudsepp T."/>
            <person name="Rocchi M."/>
            <person name="Roeed K.H."/>
            <person name="Ryder O.A."/>
            <person name="Searle S."/>
            <person name="Skow L."/>
            <person name="Swinburne J.E."/>
            <person name="Syvaenen A.C."/>
            <person name="Tozaki T."/>
            <person name="Valberg S.J."/>
            <person name="Vaudin M."/>
            <person name="White J.R."/>
            <person name="Zody M.C."/>
            <person name="Lander E.S."/>
            <person name="Lindblad-Toh K."/>
        </authorList>
    </citation>
    <scope>NUCLEOTIDE SEQUENCE [LARGE SCALE GENOMIC DNA]</scope>
    <source>
        <strain evidence="25 26">Thoroughbred</strain>
    </source>
</reference>
<evidence type="ECO:0000256" key="6">
    <source>
        <dbReference type="ARBA" id="ARBA00022763"/>
    </source>
</evidence>
<evidence type="ECO:0000256" key="2">
    <source>
        <dbReference type="ARBA" id="ARBA00012157"/>
    </source>
</evidence>
<evidence type="ECO:0000256" key="13">
    <source>
        <dbReference type="ARBA" id="ARBA00023268"/>
    </source>
</evidence>
<evidence type="ECO:0000313" key="25">
    <source>
        <dbReference type="Ensembl" id="ENSECAP00000054849.1"/>
    </source>
</evidence>
<dbReference type="Gene3D" id="3.40.50.1000">
    <property type="entry name" value="HAD superfamily/HAD-like"/>
    <property type="match status" value="1"/>
</dbReference>
<evidence type="ECO:0000256" key="23">
    <source>
        <dbReference type="SAM" id="MobiDB-lite"/>
    </source>
</evidence>
<dbReference type="GO" id="GO:0046404">
    <property type="term" value="F:ATP-dependent polydeoxyribonucleotide 5'-hydroxyl-kinase activity"/>
    <property type="evidence" value="ECO:0000318"/>
    <property type="project" value="GO_Central"/>
</dbReference>
<feature type="compositionally biased region" description="Pro residues" evidence="23">
    <location>
        <begin position="235"/>
        <end position="244"/>
    </location>
</feature>
<dbReference type="PaxDb" id="9796-ENSECAP00000054849"/>
<evidence type="ECO:0000256" key="10">
    <source>
        <dbReference type="ARBA" id="ARBA00022990"/>
    </source>
</evidence>
<organism evidence="25 26">
    <name type="scientific">Equus caballus</name>
    <name type="common">Horse</name>
    <dbReference type="NCBI Taxonomy" id="9796"/>
    <lineage>
        <taxon>Eukaryota</taxon>
        <taxon>Metazoa</taxon>
        <taxon>Chordata</taxon>
        <taxon>Craniata</taxon>
        <taxon>Vertebrata</taxon>
        <taxon>Euteleostomi</taxon>
        <taxon>Mammalia</taxon>
        <taxon>Eutheria</taxon>
        <taxon>Laurasiatheria</taxon>
        <taxon>Perissodactyla</taxon>
        <taxon>Equidae</taxon>
        <taxon>Equus</taxon>
    </lineage>
</organism>
<keyword evidence="6" id="KW-0227">DNA damage</keyword>
<dbReference type="Ensembl" id="ENSECAT00000073667.2">
    <property type="protein sequence ID" value="ENSECAP00000054849.1"/>
    <property type="gene ID" value="ENSECAG00000017461.4"/>
</dbReference>
<dbReference type="InParanoid" id="A0A5F5Q2T5"/>
<dbReference type="CDD" id="cd22736">
    <property type="entry name" value="FHA_PNKP"/>
    <property type="match status" value="1"/>
</dbReference>
<dbReference type="GO" id="GO:0006303">
    <property type="term" value="P:double-strand break repair via nonhomologous end joining"/>
    <property type="evidence" value="ECO:0007669"/>
    <property type="project" value="Ensembl"/>
</dbReference>
<evidence type="ECO:0000256" key="14">
    <source>
        <dbReference type="ARBA" id="ARBA00044673"/>
    </source>
</evidence>
<dbReference type="FunFam" id="3.40.50.1000:FF:000078">
    <property type="entry name" value="Bifunctional polynucleotide phosphatase/kinase"/>
    <property type="match status" value="1"/>
</dbReference>
<evidence type="ECO:0000313" key="26">
    <source>
        <dbReference type="Proteomes" id="UP000002281"/>
    </source>
</evidence>
<keyword evidence="9" id="KW-0067">ATP-binding</keyword>
<dbReference type="Proteomes" id="UP000002281">
    <property type="component" value="Chromosome 10"/>
</dbReference>
<dbReference type="InterPro" id="IPR041388">
    <property type="entry name" value="FHA_2"/>
</dbReference>
<evidence type="ECO:0000256" key="12">
    <source>
        <dbReference type="ARBA" id="ARBA00023242"/>
    </source>
</evidence>
<proteinExistence type="inferred from homology"/>
<dbReference type="FunCoup" id="A0A5F5Q2T5">
    <property type="interactions" value="1267"/>
</dbReference>
<dbReference type="Bgee" id="ENSECAG00000017461">
    <property type="expression patterns" value="Expressed in bone marrow and 23 other cell types or tissues"/>
</dbReference>
<evidence type="ECO:0000256" key="7">
    <source>
        <dbReference type="ARBA" id="ARBA00022777"/>
    </source>
</evidence>
<dbReference type="Pfam" id="PF08645">
    <property type="entry name" value="PNK3P"/>
    <property type="match status" value="1"/>
</dbReference>
<evidence type="ECO:0000256" key="9">
    <source>
        <dbReference type="ARBA" id="ARBA00022840"/>
    </source>
</evidence>
<dbReference type="GO" id="GO:2001034">
    <property type="term" value="P:positive regulation of double-strand break repair via nonhomologous end joining"/>
    <property type="evidence" value="ECO:0007669"/>
    <property type="project" value="Ensembl"/>
</dbReference>
<dbReference type="EC" id="2.7.1.78" evidence="2"/>
<evidence type="ECO:0000256" key="17">
    <source>
        <dbReference type="ARBA" id="ARBA00061223"/>
    </source>
</evidence>
<dbReference type="Pfam" id="PF17913">
    <property type="entry name" value="FHA_2"/>
    <property type="match status" value="1"/>
</dbReference>
<dbReference type="GO" id="GO:0032206">
    <property type="term" value="P:positive regulation of telomere maintenance"/>
    <property type="evidence" value="ECO:0007669"/>
    <property type="project" value="Ensembl"/>
</dbReference>
<dbReference type="GO" id="GO:0005524">
    <property type="term" value="F:ATP binding"/>
    <property type="evidence" value="ECO:0007669"/>
    <property type="project" value="UniProtKB-KW"/>
</dbReference>
<feature type="compositionally biased region" description="Basic and acidic residues" evidence="23">
    <location>
        <begin position="245"/>
        <end position="255"/>
    </location>
</feature>
<dbReference type="SUPFAM" id="SSF52540">
    <property type="entry name" value="P-loop containing nucleoside triphosphate hydrolases"/>
    <property type="match status" value="1"/>
</dbReference>
<feature type="region of interest" description="Disordered" evidence="23">
    <location>
        <begin position="1"/>
        <end position="101"/>
    </location>
</feature>
<sequence>MGGARPRPVGGTSHFRPPGAQRAAGGAAGGPSPVGSGSEPRRRGRVSAGSRLPEGRNGASSSGKRAPRPASGWDFRSLPGMEGIPRGGGERRRDFLQQSEGHLPLKPLDLLPRRQAPRMAEGEAQGRLWLESPPGGPPPIFLPSDGQALVLGRGPLTQVTDRKCSRNQVELVADPETRTVAVKQLGINPSTAGTQVLNPGSKGSLGVGDTLYLVNGLHPLTLRWEEARTAESQPDTPPGTPPAAPDHKEDVEQPKKRIRKSSPGWESFEKLLVFTAPGVRPRGKVAGFDLDGTLITTRSGKVFPTGPSDWRILYPEIPRKLRELDAEGYKLVIFTNQMGIGRRKLPAEEFKAKVEAVLEKLGVPFQVLVATHAGLYRKPVIGMWDHLQEQANEGVPISIRDSVFVGDAAGRPANWAPGRKKKDFSCADRLFALNLGLPFATPEEFFLKWPVAGFELPAFDPRTISPSGPLCLPESSSLLSSDPEVVVAVGFPGAGKSTFLQEHLVSAGYVHVNRDTLGSWQRCVTACEAALRQRKRVVIDNTNPDVQSRARYVKCAQDAGVPCRCFLFSASLEQARHNNRFREMSGSPHAPVSDVVMFGYRKQFEAPTLAEGFSAILEIPFRLRVEPRLERLYRQFSEG</sequence>
<keyword evidence="26" id="KW-1185">Reference proteome</keyword>
<evidence type="ECO:0000256" key="3">
    <source>
        <dbReference type="ARBA" id="ARBA00022553"/>
    </source>
</evidence>
<dbReference type="GO" id="GO:0035861">
    <property type="term" value="C:site of double-strand break"/>
    <property type="evidence" value="ECO:0007669"/>
    <property type="project" value="Ensembl"/>
</dbReference>
<comment type="function">
    <text evidence="16">Plays a key role in the repair of DNA damage, functioning as part of both the non-homologous end-joining (NHEJ) and base excision repair (BER) pathways. Through its two catalytic activities, PNK ensures that DNA termini are compatible with extension and ligation by either removing 3'-phosphates from, or by phosphorylating 5'-hydroxyl groups on, the ribose sugar of the DNA backbone.</text>
</comment>
<evidence type="ECO:0000256" key="21">
    <source>
        <dbReference type="ARBA" id="ARBA00078446"/>
    </source>
</evidence>
<dbReference type="GO" id="GO:0006979">
    <property type="term" value="P:response to oxidative stress"/>
    <property type="evidence" value="ECO:0007669"/>
    <property type="project" value="Ensembl"/>
</dbReference>
<dbReference type="InterPro" id="IPR006551">
    <property type="entry name" value="Polynucleotide_phosphatase"/>
</dbReference>
<dbReference type="InterPro" id="IPR013954">
    <property type="entry name" value="PNK3P"/>
</dbReference>
<dbReference type="FunFam" id="3.40.50.300:FF:000737">
    <property type="entry name" value="Bifunctional polynucleotide phosphatase/kinase"/>
    <property type="match status" value="1"/>
</dbReference>
<evidence type="ECO:0000256" key="15">
    <source>
        <dbReference type="ARBA" id="ARBA00051410"/>
    </source>
</evidence>
<keyword evidence="12" id="KW-0539">Nucleus</keyword>
<evidence type="ECO:0000256" key="16">
    <source>
        <dbReference type="ARBA" id="ARBA00057280"/>
    </source>
</evidence>
<comment type="catalytic activity">
    <reaction evidence="15">
        <text>a 3'end (2'-deoxyribonucleotide 3'-phosphate)-DNA + H2O = a 3'-end 2'-deoxyribonucleotide-DNA + phosphate</text>
        <dbReference type="Rhea" id="RHEA:14113"/>
        <dbReference type="Rhea" id="RHEA-COMP:13863"/>
        <dbReference type="Rhea" id="RHEA-COMP:13864"/>
        <dbReference type="ChEBI" id="CHEBI:15377"/>
        <dbReference type="ChEBI" id="CHEBI:43474"/>
        <dbReference type="ChEBI" id="CHEBI:138147"/>
        <dbReference type="ChEBI" id="CHEBI:138148"/>
        <dbReference type="EC" id="3.1.3.32"/>
    </reaction>
</comment>
<reference evidence="25" key="3">
    <citation type="submission" date="2025-09" db="UniProtKB">
        <authorList>
            <consortium name="Ensembl"/>
        </authorList>
    </citation>
    <scope>IDENTIFICATION</scope>
    <source>
        <strain evidence="25">Thoroughbred</strain>
    </source>
</reference>
<dbReference type="Gene3D" id="3.40.50.300">
    <property type="entry name" value="P-loop containing nucleotide triphosphate hydrolases"/>
    <property type="match status" value="1"/>
</dbReference>
<dbReference type="AlphaFoldDB" id="A0A5F5Q2T5"/>
<dbReference type="VGNC" id="VGNC:21621">
    <property type="gene designation" value="PNKP"/>
</dbReference>
<feature type="domain" description="PNK FHA" evidence="24">
    <location>
        <begin position="129"/>
        <end position="197"/>
    </location>
</feature>
<evidence type="ECO:0000256" key="8">
    <source>
        <dbReference type="ARBA" id="ARBA00022801"/>
    </source>
</evidence>
<dbReference type="GO" id="GO:0006281">
    <property type="term" value="P:DNA repair"/>
    <property type="evidence" value="ECO:0000318"/>
    <property type="project" value="GO_Central"/>
</dbReference>
<dbReference type="InterPro" id="IPR027417">
    <property type="entry name" value="P-loop_NTPase"/>
</dbReference>
<evidence type="ECO:0000256" key="4">
    <source>
        <dbReference type="ARBA" id="ARBA00022679"/>
    </source>
</evidence>
<keyword evidence="3" id="KW-0597">Phosphoprotein</keyword>
<comment type="similarity">
    <text evidence="17">In the N-terminal section; belongs to the DNA 3' phosphatase family.</text>
</comment>
<dbReference type="NCBIfam" id="TIGR01662">
    <property type="entry name" value="HAD-SF-IIIA"/>
    <property type="match status" value="1"/>
</dbReference>
<dbReference type="InterPro" id="IPR006549">
    <property type="entry name" value="HAD-SF_hydro_IIIA"/>
</dbReference>
<name>A0A5F5Q2T5_HORSE</name>
<evidence type="ECO:0000256" key="5">
    <source>
        <dbReference type="ARBA" id="ARBA00022741"/>
    </source>
</evidence>
<dbReference type="STRING" id="9796.ENSECAP00000054849"/>
<reference evidence="25" key="2">
    <citation type="submission" date="2025-08" db="UniProtKB">
        <authorList>
            <consortium name="Ensembl"/>
        </authorList>
    </citation>
    <scope>IDENTIFICATION</scope>
    <source>
        <strain evidence="25">Thoroughbred</strain>
    </source>
</reference>
<dbReference type="CDD" id="cd01625">
    <property type="entry name" value="HAD_PNP"/>
    <property type="match status" value="1"/>
</dbReference>
<evidence type="ECO:0000259" key="24">
    <source>
        <dbReference type="Pfam" id="PF17913"/>
    </source>
</evidence>
<keyword evidence="11" id="KW-0234">DNA repair</keyword>
<keyword evidence="8" id="KW-0378">Hydrolase</keyword>
<dbReference type="NCBIfam" id="TIGR01663">
    <property type="entry name" value="PNK-3'Pase"/>
    <property type="match status" value="1"/>
</dbReference>
<dbReference type="InterPro" id="IPR006550">
    <property type="entry name" value="PNKP"/>
</dbReference>
<dbReference type="PANTHER" id="PTHR12083">
    <property type="entry name" value="BIFUNCTIONAL POLYNUCLEOTIDE PHOSPHATASE/KINASE"/>
    <property type="match status" value="1"/>
</dbReference>
<dbReference type="EC" id="3.1.3.32" evidence="19"/>
<dbReference type="GeneTree" id="ENSGT00940000159302"/>
<dbReference type="SUPFAM" id="SSF49879">
    <property type="entry name" value="SMAD/FHA domain"/>
    <property type="match status" value="1"/>
</dbReference>
<dbReference type="InterPro" id="IPR036412">
    <property type="entry name" value="HAD-like_sf"/>
</dbReference>
<dbReference type="FunFam" id="2.60.200.20:FF:000009">
    <property type="entry name" value="bifunctional polynucleotide phosphatase/kinase"/>
    <property type="match status" value="1"/>
</dbReference>
<dbReference type="GO" id="GO:0005654">
    <property type="term" value="C:nucleoplasm"/>
    <property type="evidence" value="ECO:0007669"/>
    <property type="project" value="Ensembl"/>
</dbReference>
<evidence type="ECO:0000256" key="20">
    <source>
        <dbReference type="ARBA" id="ARBA00074686"/>
    </source>
</evidence>
<dbReference type="InterPro" id="IPR008984">
    <property type="entry name" value="SMAD_FHA_dom_sf"/>
</dbReference>
<keyword evidence="4" id="KW-0808">Transferase</keyword>
<feature type="region of interest" description="Disordered" evidence="23">
    <location>
        <begin position="228"/>
        <end position="261"/>
    </location>
</feature>
<accession>A0A5F5Q2T5</accession>
<feature type="compositionally biased region" description="Low complexity" evidence="23">
    <location>
        <begin position="16"/>
        <end position="38"/>
    </location>
</feature>
<dbReference type="GO" id="GO:0005634">
    <property type="term" value="C:nucleus"/>
    <property type="evidence" value="ECO:0000318"/>
    <property type="project" value="GO_Central"/>
</dbReference>
<evidence type="ECO:0000256" key="18">
    <source>
        <dbReference type="ARBA" id="ARBA00063101"/>
    </source>
</evidence>
<evidence type="ECO:0000256" key="19">
    <source>
        <dbReference type="ARBA" id="ARBA00066649"/>
    </source>
</evidence>
<evidence type="ECO:0000256" key="11">
    <source>
        <dbReference type="ARBA" id="ARBA00023204"/>
    </source>
</evidence>
<keyword evidence="10" id="KW-0007">Acetylation</keyword>
<dbReference type="ExpressionAtlas" id="A0A5F5Q2T5">
    <property type="expression patterns" value="baseline"/>
</dbReference>
<comment type="subunit">
    <text evidence="18">Monomer. Interacts (via FHA domain) with XRCC4; mainly interacts with XRCC4 phosphorylated by CK2 but is also able to interact at much lower level with unphosphorylated PNKP.</text>
</comment>
<dbReference type="SUPFAM" id="SSF56784">
    <property type="entry name" value="HAD-like"/>
    <property type="match status" value="1"/>
</dbReference>
<gene>
    <name evidence="25 27" type="primary">PNKP</name>
</gene>
<evidence type="ECO:0000256" key="22">
    <source>
        <dbReference type="ARBA" id="ARBA00078896"/>
    </source>
</evidence>
<evidence type="ECO:0000256" key="1">
    <source>
        <dbReference type="ARBA" id="ARBA00004123"/>
    </source>
</evidence>
<dbReference type="NCBIfam" id="TIGR01664">
    <property type="entry name" value="DNA-3'-Pase"/>
    <property type="match status" value="1"/>
</dbReference>
<keyword evidence="5" id="KW-0547">Nucleotide-binding</keyword>
<keyword evidence="7" id="KW-0418">Kinase</keyword>
<protein>
    <recommendedName>
        <fullName evidence="20">Bifunctional polynucleotide phosphatase/kinase</fullName>
        <ecNumber evidence="2">2.7.1.78</ecNumber>
        <ecNumber evidence="19">3.1.3.32</ecNumber>
    </recommendedName>
    <alternativeName>
        <fullName evidence="22">DNA 5'-kinase/3'-phosphatase</fullName>
    </alternativeName>
    <alternativeName>
        <fullName evidence="21">Polynucleotide kinase-3'-phosphatase</fullName>
    </alternativeName>
</protein>